<reference evidence="1" key="1">
    <citation type="submission" date="2020-08" db="EMBL/GenBank/DDBJ databases">
        <title>Multicomponent nature underlies the extraordinary mechanical properties of spider dragline silk.</title>
        <authorList>
            <person name="Kono N."/>
            <person name="Nakamura H."/>
            <person name="Mori M."/>
            <person name="Yoshida Y."/>
            <person name="Ohtoshi R."/>
            <person name="Malay A.D."/>
            <person name="Moran D.A.P."/>
            <person name="Tomita M."/>
            <person name="Numata K."/>
            <person name="Arakawa K."/>
        </authorList>
    </citation>
    <scope>NUCLEOTIDE SEQUENCE</scope>
</reference>
<keyword evidence="2" id="KW-1185">Reference proteome</keyword>
<dbReference type="EMBL" id="BMAW01042655">
    <property type="protein sequence ID" value="GFS35306.1"/>
    <property type="molecule type" value="Genomic_DNA"/>
</dbReference>
<dbReference type="AlphaFoldDB" id="A0A8X6I8D6"/>
<dbReference type="Proteomes" id="UP000887013">
    <property type="component" value="Unassembled WGS sequence"/>
</dbReference>
<accession>A0A8X6I8D6</accession>
<comment type="caution">
    <text evidence="1">The sequence shown here is derived from an EMBL/GenBank/DDBJ whole genome shotgun (WGS) entry which is preliminary data.</text>
</comment>
<evidence type="ECO:0000313" key="2">
    <source>
        <dbReference type="Proteomes" id="UP000887013"/>
    </source>
</evidence>
<name>A0A8X6I8D6_NEPPI</name>
<evidence type="ECO:0000313" key="1">
    <source>
        <dbReference type="EMBL" id="GFS35306.1"/>
    </source>
</evidence>
<gene>
    <name evidence="1" type="ORF">NPIL_244431</name>
</gene>
<proteinExistence type="predicted"/>
<sequence length="100" mass="11518">MERDNQFGFKKIEEGVGESEKNTDALKKYRLRKNVIFSTPFAFPLNLLKIITSSFKGNNRLVEFCSRSTETEIACHLIFVTECSIPKAVPAEGYLWLQKR</sequence>
<protein>
    <submittedName>
        <fullName evidence="1">Uncharacterized protein</fullName>
    </submittedName>
</protein>
<organism evidence="1 2">
    <name type="scientific">Nephila pilipes</name>
    <name type="common">Giant wood spider</name>
    <name type="synonym">Nephila maculata</name>
    <dbReference type="NCBI Taxonomy" id="299642"/>
    <lineage>
        <taxon>Eukaryota</taxon>
        <taxon>Metazoa</taxon>
        <taxon>Ecdysozoa</taxon>
        <taxon>Arthropoda</taxon>
        <taxon>Chelicerata</taxon>
        <taxon>Arachnida</taxon>
        <taxon>Araneae</taxon>
        <taxon>Araneomorphae</taxon>
        <taxon>Entelegynae</taxon>
        <taxon>Araneoidea</taxon>
        <taxon>Nephilidae</taxon>
        <taxon>Nephila</taxon>
    </lineage>
</organism>